<protein>
    <submittedName>
        <fullName evidence="2">Uncharacterized protein</fullName>
    </submittedName>
</protein>
<keyword evidence="3" id="KW-1185">Reference proteome</keyword>
<comment type="caution">
    <text evidence="2">The sequence shown here is derived from an EMBL/GenBank/DDBJ whole genome shotgun (WGS) entry which is preliminary data.</text>
</comment>
<evidence type="ECO:0000313" key="3">
    <source>
        <dbReference type="Proteomes" id="UP000835052"/>
    </source>
</evidence>
<gene>
    <name evidence="2" type="ORF">CAUJ_LOCUS9734</name>
</gene>
<dbReference type="AlphaFoldDB" id="A0A8S1HF20"/>
<keyword evidence="1" id="KW-1133">Transmembrane helix</keyword>
<sequence length="69" mass="7741">MTDSACLLFGYNWVDGWLVFFLGFTSAAVLCSCIFSAVFLFSRFFETKNYSFRIRGEVALPPAVIGKDP</sequence>
<dbReference type="EMBL" id="CAJGYM010000039">
    <property type="protein sequence ID" value="CAD6193815.1"/>
    <property type="molecule type" value="Genomic_DNA"/>
</dbReference>
<name>A0A8S1HF20_9PELO</name>
<dbReference type="Proteomes" id="UP000835052">
    <property type="component" value="Unassembled WGS sequence"/>
</dbReference>
<dbReference type="OrthoDB" id="10437671at2759"/>
<keyword evidence="1" id="KW-0472">Membrane</keyword>
<reference evidence="2" key="1">
    <citation type="submission" date="2020-10" db="EMBL/GenBank/DDBJ databases">
        <authorList>
            <person name="Kikuchi T."/>
        </authorList>
    </citation>
    <scope>NUCLEOTIDE SEQUENCE</scope>
    <source>
        <strain evidence="2">NKZ352</strain>
    </source>
</reference>
<evidence type="ECO:0000313" key="2">
    <source>
        <dbReference type="EMBL" id="CAD6193815.1"/>
    </source>
</evidence>
<evidence type="ECO:0000256" key="1">
    <source>
        <dbReference type="SAM" id="Phobius"/>
    </source>
</evidence>
<proteinExistence type="predicted"/>
<feature type="transmembrane region" description="Helical" evidence="1">
    <location>
        <begin position="17"/>
        <end position="45"/>
    </location>
</feature>
<keyword evidence="1" id="KW-0812">Transmembrane</keyword>
<accession>A0A8S1HF20</accession>
<organism evidence="2 3">
    <name type="scientific">Caenorhabditis auriculariae</name>
    <dbReference type="NCBI Taxonomy" id="2777116"/>
    <lineage>
        <taxon>Eukaryota</taxon>
        <taxon>Metazoa</taxon>
        <taxon>Ecdysozoa</taxon>
        <taxon>Nematoda</taxon>
        <taxon>Chromadorea</taxon>
        <taxon>Rhabditida</taxon>
        <taxon>Rhabditina</taxon>
        <taxon>Rhabditomorpha</taxon>
        <taxon>Rhabditoidea</taxon>
        <taxon>Rhabditidae</taxon>
        <taxon>Peloderinae</taxon>
        <taxon>Caenorhabditis</taxon>
    </lineage>
</organism>